<sequence>MSLPNELLHSIVEYLAYVPPLPGPHPEPLHRHVSPELVALSTVNRRIRQICLPFLFAYIQIRMFKDVENLRDIQVDVLQRFTKNLSIFYIYSRPEEGDQILSQTMPYLKHLTYVQITSCHARIPLLKALLGHPTIMTILVDKLPHESLAYDVDLSKVVLEEISMGDPLSSTVERYLDRGMRLKSLKLVEPELLNEDFGFKTFKGLEELRVSTALGHISFSWLSTLCSINPTLNELSLIDGRKLYFRRHTPIFISSFVDRIRQQGLTENFDIDFVSLRRLTGHSLQDWHVIGLTITTTFRSSSLVEILMLISSSFPKLKTLILNTNHHKASYRVDDLVSTFARFSSLRVLYLHRVRKRLNFGSKLESRMPSVQQIGSASFEELVDHAERGLLLFTSLLAKQVRSLDSIYIEDLGYEHEESGSGTRWRLRGWLHVLNGNRELVGRLTRSRNYS</sequence>
<dbReference type="AlphaFoldDB" id="A0AA38NZY0"/>
<dbReference type="EMBL" id="MU806650">
    <property type="protein sequence ID" value="KAJ3833696.1"/>
    <property type="molecule type" value="Genomic_DNA"/>
</dbReference>
<name>A0AA38NZY0_9AGAR</name>
<comment type="caution">
    <text evidence="1">The sequence shown here is derived from an EMBL/GenBank/DDBJ whole genome shotgun (WGS) entry which is preliminary data.</text>
</comment>
<evidence type="ECO:0000313" key="2">
    <source>
        <dbReference type="Proteomes" id="UP001163846"/>
    </source>
</evidence>
<reference evidence="1" key="1">
    <citation type="submission" date="2022-08" db="EMBL/GenBank/DDBJ databases">
        <authorList>
            <consortium name="DOE Joint Genome Institute"/>
            <person name="Min B."/>
            <person name="Riley R."/>
            <person name="Sierra-Patev S."/>
            <person name="Naranjo-Ortiz M."/>
            <person name="Looney B."/>
            <person name="Konkel Z."/>
            <person name="Slot J.C."/>
            <person name="Sakamoto Y."/>
            <person name="Steenwyk J.L."/>
            <person name="Rokas A."/>
            <person name="Carro J."/>
            <person name="Camarero S."/>
            <person name="Ferreira P."/>
            <person name="Molpeceres G."/>
            <person name="Ruiz-Duenas F.J."/>
            <person name="Serrano A."/>
            <person name="Henrissat B."/>
            <person name="Drula E."/>
            <person name="Hughes K.W."/>
            <person name="Mata J.L."/>
            <person name="Ishikawa N.K."/>
            <person name="Vargas-Isla R."/>
            <person name="Ushijima S."/>
            <person name="Smith C.A."/>
            <person name="Ahrendt S."/>
            <person name="Andreopoulos W."/>
            <person name="He G."/>
            <person name="Labutti K."/>
            <person name="Lipzen A."/>
            <person name="Ng V."/>
            <person name="Sandor L."/>
            <person name="Barry K."/>
            <person name="Martinez A.T."/>
            <person name="Xiao Y."/>
            <person name="Gibbons J.G."/>
            <person name="Terashima K."/>
            <person name="Hibbett D.S."/>
            <person name="Grigoriev I.V."/>
        </authorList>
    </citation>
    <scope>NUCLEOTIDE SEQUENCE</scope>
    <source>
        <strain evidence="1">TFB9207</strain>
    </source>
</reference>
<dbReference type="Proteomes" id="UP001163846">
    <property type="component" value="Unassembled WGS sequence"/>
</dbReference>
<accession>A0AA38NZY0</accession>
<protein>
    <recommendedName>
        <fullName evidence="3">F-box domain-containing protein</fullName>
    </recommendedName>
</protein>
<organism evidence="1 2">
    <name type="scientific">Lentinula raphanica</name>
    <dbReference type="NCBI Taxonomy" id="153919"/>
    <lineage>
        <taxon>Eukaryota</taxon>
        <taxon>Fungi</taxon>
        <taxon>Dikarya</taxon>
        <taxon>Basidiomycota</taxon>
        <taxon>Agaricomycotina</taxon>
        <taxon>Agaricomycetes</taxon>
        <taxon>Agaricomycetidae</taxon>
        <taxon>Agaricales</taxon>
        <taxon>Marasmiineae</taxon>
        <taxon>Omphalotaceae</taxon>
        <taxon>Lentinula</taxon>
    </lineage>
</organism>
<evidence type="ECO:0000313" key="1">
    <source>
        <dbReference type="EMBL" id="KAJ3833696.1"/>
    </source>
</evidence>
<gene>
    <name evidence="1" type="ORF">F5878DRAFT_665428</name>
</gene>
<evidence type="ECO:0008006" key="3">
    <source>
        <dbReference type="Google" id="ProtNLM"/>
    </source>
</evidence>
<keyword evidence="2" id="KW-1185">Reference proteome</keyword>
<dbReference type="SUPFAM" id="SSF52047">
    <property type="entry name" value="RNI-like"/>
    <property type="match status" value="1"/>
</dbReference>
<proteinExistence type="predicted"/>